<keyword evidence="3" id="KW-1185">Reference proteome</keyword>
<evidence type="ECO:0000313" key="3">
    <source>
        <dbReference type="Proteomes" id="UP000325315"/>
    </source>
</evidence>
<dbReference type="EMBL" id="SMMG02000011">
    <property type="protein sequence ID" value="KAA3456782.1"/>
    <property type="molecule type" value="Genomic_DNA"/>
</dbReference>
<gene>
    <name evidence="2" type="ORF">EPI10_003545</name>
</gene>
<organism evidence="2 3">
    <name type="scientific">Gossypium australe</name>
    <dbReference type="NCBI Taxonomy" id="47621"/>
    <lineage>
        <taxon>Eukaryota</taxon>
        <taxon>Viridiplantae</taxon>
        <taxon>Streptophyta</taxon>
        <taxon>Embryophyta</taxon>
        <taxon>Tracheophyta</taxon>
        <taxon>Spermatophyta</taxon>
        <taxon>Magnoliopsida</taxon>
        <taxon>eudicotyledons</taxon>
        <taxon>Gunneridae</taxon>
        <taxon>Pentapetalae</taxon>
        <taxon>rosids</taxon>
        <taxon>malvids</taxon>
        <taxon>Malvales</taxon>
        <taxon>Malvaceae</taxon>
        <taxon>Malvoideae</taxon>
        <taxon>Gossypium</taxon>
    </lineage>
</organism>
<evidence type="ECO:0000256" key="1">
    <source>
        <dbReference type="SAM" id="Phobius"/>
    </source>
</evidence>
<feature type="transmembrane region" description="Helical" evidence="1">
    <location>
        <begin position="48"/>
        <end position="68"/>
    </location>
</feature>
<accession>A0A5B6UKV0</accession>
<sequence length="186" mass="21312">MAKFRQHLTLWQPRELLQDPLFKFPYLPGISLSISLFSRSFHYAFKGLYFKLVFLHTFGSLIFLPLCVPFQKSFSHSVFTSFACSFASVGSVPSFISNAFDWTLIPSFFPLYNLSGWEVSDMSNIKLDEVVCRDSEESELSSWNEKVTSDEKVNRVYEILNEIHKQGQKSLGSITPNVENGTLTDR</sequence>
<keyword evidence="1" id="KW-0812">Transmembrane</keyword>
<reference evidence="3" key="1">
    <citation type="journal article" date="2019" name="Plant Biotechnol. J.">
        <title>Genome sequencing of the Australian wild diploid species Gossypium australe highlights disease resistance and delayed gland morphogenesis.</title>
        <authorList>
            <person name="Cai Y."/>
            <person name="Cai X."/>
            <person name="Wang Q."/>
            <person name="Wang P."/>
            <person name="Zhang Y."/>
            <person name="Cai C."/>
            <person name="Xu Y."/>
            <person name="Wang K."/>
            <person name="Zhou Z."/>
            <person name="Wang C."/>
            <person name="Geng S."/>
            <person name="Li B."/>
            <person name="Dong Q."/>
            <person name="Hou Y."/>
            <person name="Wang H."/>
            <person name="Ai P."/>
            <person name="Liu Z."/>
            <person name="Yi F."/>
            <person name="Sun M."/>
            <person name="An G."/>
            <person name="Cheng J."/>
            <person name="Zhang Y."/>
            <person name="Shi Q."/>
            <person name="Xie Y."/>
            <person name="Shi X."/>
            <person name="Chang Y."/>
            <person name="Huang F."/>
            <person name="Chen Y."/>
            <person name="Hong S."/>
            <person name="Mi L."/>
            <person name="Sun Q."/>
            <person name="Zhang L."/>
            <person name="Zhou B."/>
            <person name="Peng R."/>
            <person name="Zhang X."/>
            <person name="Liu F."/>
        </authorList>
    </citation>
    <scope>NUCLEOTIDE SEQUENCE [LARGE SCALE GENOMIC DNA]</scope>
    <source>
        <strain evidence="3">cv. PA1801</strain>
    </source>
</reference>
<protein>
    <submittedName>
        <fullName evidence="2">GDP-mannose transporter GONST2 isoform X2</fullName>
    </submittedName>
</protein>
<comment type="caution">
    <text evidence="2">The sequence shown here is derived from an EMBL/GenBank/DDBJ whole genome shotgun (WGS) entry which is preliminary data.</text>
</comment>
<keyword evidence="1" id="KW-1133">Transmembrane helix</keyword>
<evidence type="ECO:0000313" key="2">
    <source>
        <dbReference type="EMBL" id="KAA3456782.1"/>
    </source>
</evidence>
<keyword evidence="1" id="KW-0472">Membrane</keyword>
<dbReference type="OrthoDB" id="417037at2759"/>
<proteinExistence type="predicted"/>
<name>A0A5B6UKV0_9ROSI</name>
<dbReference type="AlphaFoldDB" id="A0A5B6UKV0"/>
<dbReference type="Proteomes" id="UP000325315">
    <property type="component" value="Unassembled WGS sequence"/>
</dbReference>